<dbReference type="SUPFAM" id="SSF54631">
    <property type="entry name" value="CBS-domain pair"/>
    <property type="match status" value="1"/>
</dbReference>
<reference evidence="4" key="1">
    <citation type="submission" date="2022-12" db="EMBL/GenBank/DDBJ databases">
        <title>New Phytohabitans aurantiacus sp. RD004123 nov., an actinomycete isolated from soil.</title>
        <authorList>
            <person name="Triningsih D.W."/>
            <person name="Harunari E."/>
            <person name="Igarashi Y."/>
        </authorList>
    </citation>
    <scope>NUCLEOTIDE SEQUENCE</scope>
    <source>
        <strain evidence="4">RD004123</strain>
    </source>
</reference>
<evidence type="ECO:0000313" key="5">
    <source>
        <dbReference type="Proteomes" id="UP001144280"/>
    </source>
</evidence>
<dbReference type="EMBL" id="BSDI01000027">
    <property type="protein sequence ID" value="GLH99728.1"/>
    <property type="molecule type" value="Genomic_DNA"/>
</dbReference>
<dbReference type="InterPro" id="IPR051257">
    <property type="entry name" value="Diverse_CBS-Domain"/>
</dbReference>
<evidence type="ECO:0000259" key="3">
    <source>
        <dbReference type="PROSITE" id="PS51371"/>
    </source>
</evidence>
<evidence type="ECO:0000256" key="2">
    <source>
        <dbReference type="PROSITE-ProRule" id="PRU00703"/>
    </source>
</evidence>
<dbReference type="PANTHER" id="PTHR43080">
    <property type="entry name" value="CBS DOMAIN-CONTAINING PROTEIN CBSX3, MITOCHONDRIAL"/>
    <property type="match status" value="1"/>
</dbReference>
<dbReference type="RefSeq" id="WP_281899588.1">
    <property type="nucleotide sequence ID" value="NZ_BSDI01000027.1"/>
</dbReference>
<keyword evidence="1 2" id="KW-0129">CBS domain</keyword>
<evidence type="ECO:0000313" key="4">
    <source>
        <dbReference type="EMBL" id="GLH99728.1"/>
    </source>
</evidence>
<dbReference type="PROSITE" id="PS51371">
    <property type="entry name" value="CBS"/>
    <property type="match status" value="2"/>
</dbReference>
<dbReference type="PANTHER" id="PTHR43080:SF26">
    <property type="entry name" value="REGULATORY PROTEIN"/>
    <property type="match status" value="1"/>
</dbReference>
<keyword evidence="5" id="KW-1185">Reference proteome</keyword>
<dbReference type="Proteomes" id="UP001144280">
    <property type="component" value="Unassembled WGS sequence"/>
</dbReference>
<dbReference type="CDD" id="cd02205">
    <property type="entry name" value="CBS_pair_SF"/>
    <property type="match status" value="1"/>
</dbReference>
<proteinExistence type="predicted"/>
<sequence length="146" mass="15409">MKAVYIAPRQPLISSAEGLARRPVNEIMSQPVACVSTGTPLGEALRAMVRLRHRHLVVVDDDERCVGVLSDRAIAAAWAHDPTSLDREKAGGMLPVVSPTVGQHARVLDAARMMRDTGTDAVVIADEAGAPIGIVTGTDLVGLLAR</sequence>
<feature type="domain" description="CBS" evidence="3">
    <location>
        <begin position="28"/>
        <end position="85"/>
    </location>
</feature>
<accession>A0ABQ5QYU4</accession>
<evidence type="ECO:0000256" key="1">
    <source>
        <dbReference type="ARBA" id="ARBA00023122"/>
    </source>
</evidence>
<name>A0ABQ5QYU4_9ACTN</name>
<feature type="domain" description="CBS" evidence="3">
    <location>
        <begin position="93"/>
        <end position="146"/>
    </location>
</feature>
<gene>
    <name evidence="4" type="ORF">Pa4123_50040</name>
</gene>
<dbReference type="Pfam" id="PF00571">
    <property type="entry name" value="CBS"/>
    <property type="match status" value="2"/>
</dbReference>
<dbReference type="SMART" id="SM00116">
    <property type="entry name" value="CBS"/>
    <property type="match status" value="2"/>
</dbReference>
<dbReference type="Gene3D" id="3.10.580.10">
    <property type="entry name" value="CBS-domain"/>
    <property type="match status" value="1"/>
</dbReference>
<comment type="caution">
    <text evidence="4">The sequence shown here is derived from an EMBL/GenBank/DDBJ whole genome shotgun (WGS) entry which is preliminary data.</text>
</comment>
<dbReference type="InterPro" id="IPR000644">
    <property type="entry name" value="CBS_dom"/>
</dbReference>
<protein>
    <recommendedName>
        <fullName evidence="3">CBS domain-containing protein</fullName>
    </recommendedName>
</protein>
<organism evidence="4 5">
    <name type="scientific">Phytohabitans aurantiacus</name>
    <dbReference type="NCBI Taxonomy" id="3016789"/>
    <lineage>
        <taxon>Bacteria</taxon>
        <taxon>Bacillati</taxon>
        <taxon>Actinomycetota</taxon>
        <taxon>Actinomycetes</taxon>
        <taxon>Micromonosporales</taxon>
        <taxon>Micromonosporaceae</taxon>
    </lineage>
</organism>
<dbReference type="InterPro" id="IPR046342">
    <property type="entry name" value="CBS_dom_sf"/>
</dbReference>